<dbReference type="PANTHER" id="PTHR30545">
    <property type="entry name" value="SUGAR FERMENTATION STIMULATION PROTEIN A"/>
    <property type="match status" value="1"/>
</dbReference>
<dbReference type="NCBIfam" id="TIGR00230">
    <property type="entry name" value="sfsA"/>
    <property type="match status" value="1"/>
</dbReference>
<dbReference type="InterPro" id="IPR040452">
    <property type="entry name" value="SfsA_C"/>
</dbReference>
<gene>
    <name evidence="1 4" type="primary">sfsA</name>
    <name evidence="4" type="ORF">EM808_21975</name>
</gene>
<dbReference type="HAMAP" id="MF_00095">
    <property type="entry name" value="SfsA"/>
    <property type="match status" value="1"/>
</dbReference>
<dbReference type="Gene3D" id="2.40.50.580">
    <property type="match status" value="1"/>
</dbReference>
<protein>
    <recommendedName>
        <fullName evidence="1">Sugar fermentation stimulation protein homolog</fullName>
    </recommendedName>
</protein>
<comment type="caution">
    <text evidence="4">The sequence shown here is derived from an EMBL/GenBank/DDBJ whole genome shotgun (WGS) entry which is preliminary data.</text>
</comment>
<dbReference type="Pfam" id="PF03749">
    <property type="entry name" value="SfsA"/>
    <property type="match status" value="1"/>
</dbReference>
<keyword evidence="5" id="KW-1185">Reference proteome</keyword>
<comment type="similarity">
    <text evidence="1">Belongs to the SfsA family.</text>
</comment>
<dbReference type="CDD" id="cd22359">
    <property type="entry name" value="SfsA-like_bacterial"/>
    <property type="match status" value="1"/>
</dbReference>
<dbReference type="Proteomes" id="UP000288024">
    <property type="component" value="Unassembled WGS sequence"/>
</dbReference>
<dbReference type="GO" id="GO:0003677">
    <property type="term" value="F:DNA binding"/>
    <property type="evidence" value="ECO:0007669"/>
    <property type="project" value="InterPro"/>
</dbReference>
<dbReference type="AlphaFoldDB" id="A0A3S2U7P4"/>
<dbReference type="InterPro" id="IPR041465">
    <property type="entry name" value="SfsA_N"/>
</dbReference>
<organism evidence="4 5">
    <name type="scientific">Niallia taxi</name>
    <dbReference type="NCBI Taxonomy" id="2499688"/>
    <lineage>
        <taxon>Bacteria</taxon>
        <taxon>Bacillati</taxon>
        <taxon>Bacillota</taxon>
        <taxon>Bacilli</taxon>
        <taxon>Bacillales</taxon>
        <taxon>Bacillaceae</taxon>
        <taxon>Niallia</taxon>
    </lineage>
</organism>
<feature type="domain" description="Sugar fermentation stimulation protein C-terminal" evidence="2">
    <location>
        <begin position="88"/>
        <end position="225"/>
    </location>
</feature>
<evidence type="ECO:0000259" key="3">
    <source>
        <dbReference type="Pfam" id="PF17746"/>
    </source>
</evidence>
<proteinExistence type="inferred from homology"/>
<accession>A0A3S2U7P4</accession>
<dbReference type="EMBL" id="RZTZ01000012">
    <property type="protein sequence ID" value="RVT58591.1"/>
    <property type="molecule type" value="Genomic_DNA"/>
</dbReference>
<dbReference type="PANTHER" id="PTHR30545:SF2">
    <property type="entry name" value="SUGAR FERMENTATION STIMULATION PROTEIN A"/>
    <property type="match status" value="1"/>
</dbReference>
<feature type="domain" description="SfsA N-terminal OB" evidence="3">
    <location>
        <begin position="20"/>
        <end position="84"/>
    </location>
</feature>
<reference evidence="4 5" key="1">
    <citation type="submission" date="2019-01" db="EMBL/GenBank/DDBJ databases">
        <title>Bacillus sp. M5HDSG1-1, whole genome shotgun sequence.</title>
        <authorList>
            <person name="Tuo L."/>
        </authorList>
    </citation>
    <scope>NUCLEOTIDE SEQUENCE [LARGE SCALE GENOMIC DNA]</scope>
    <source>
        <strain evidence="4 5">M5HDSG1-1</strain>
    </source>
</reference>
<dbReference type="Gene3D" id="3.40.1350.60">
    <property type="match status" value="1"/>
</dbReference>
<evidence type="ECO:0000259" key="2">
    <source>
        <dbReference type="Pfam" id="PF03749"/>
    </source>
</evidence>
<sequence>MSRDISEAFPQKLVKMVFKERPNRFILHCLYKGSIEVVHLADPGRLKELLQKDTAVYVLPSTNPNRKTKWTAVLVEYEGIFVSINTTYPNKLIERVLKNFALPELSSYEWKKSEFVYGHSRWDFMLEDEAGNGLLLEVKSVTLAHGRIGMFPDAVTARGAKHVQELAAIAKQGEWQTAILFVVQREDVDLVTAAAHIDPFFAQCLEQAEKAGVRLMAYTCDMSLEGIQLSRSIPVQLDKKMLDIS</sequence>
<dbReference type="Pfam" id="PF17746">
    <property type="entry name" value="SfsA_N"/>
    <property type="match status" value="1"/>
</dbReference>
<evidence type="ECO:0000256" key="1">
    <source>
        <dbReference type="HAMAP-Rule" id="MF_00095"/>
    </source>
</evidence>
<evidence type="ECO:0000313" key="4">
    <source>
        <dbReference type="EMBL" id="RVT58591.1"/>
    </source>
</evidence>
<evidence type="ECO:0000313" key="5">
    <source>
        <dbReference type="Proteomes" id="UP000288024"/>
    </source>
</evidence>
<dbReference type="InterPro" id="IPR005224">
    <property type="entry name" value="SfsA"/>
</dbReference>
<name>A0A3S2U7P4_9BACI</name>